<dbReference type="Gene3D" id="2.40.390.10">
    <property type="entry name" value="CV3147-like"/>
    <property type="match status" value="1"/>
</dbReference>
<evidence type="ECO:0000313" key="4">
    <source>
        <dbReference type="Proteomes" id="UP000273044"/>
    </source>
</evidence>
<organism evidence="3 4">
    <name type="scientific">Arachnia propionica</name>
    <dbReference type="NCBI Taxonomy" id="1750"/>
    <lineage>
        <taxon>Bacteria</taxon>
        <taxon>Bacillati</taxon>
        <taxon>Actinomycetota</taxon>
        <taxon>Actinomycetes</taxon>
        <taxon>Propionibacteriales</taxon>
        <taxon>Propionibacteriaceae</taxon>
        <taxon>Arachnia</taxon>
    </lineage>
</organism>
<accession>A0A3S4XXL5</accession>
<protein>
    <submittedName>
        <fullName evidence="3">Uncharacterized conserved protein</fullName>
    </submittedName>
</protein>
<dbReference type="Pfam" id="PF20906">
    <property type="entry name" value="S-Me-THD_C"/>
    <property type="match status" value="1"/>
</dbReference>
<dbReference type="SUPFAM" id="SSF160991">
    <property type="entry name" value="CV3147-like"/>
    <property type="match status" value="1"/>
</dbReference>
<evidence type="ECO:0000313" key="3">
    <source>
        <dbReference type="EMBL" id="VEH69520.1"/>
    </source>
</evidence>
<sequence length="373" mass="39634">MRELTMDDARWAVLGGGVFACGGGGWQDHGELMGRMATTLNRPVLAGIDELPEDSWVATVTAIGAPAAPDWEIRPIDYVDALRKLIELSPHPIAAVITGQNGYSTTLNGWIQSSALGVKVLDAAGDVRAHPTGKLGSLGLTTREGYETIQVVSGGNRARHGHLLSINIGRVDTCDDVLRDISVRSGGFIASARNPVELGWVREHAALGVISLALDLGRAMEEAGAGRSRAGKRVTGTVVDFLGGEIVDEGPLTHEVDLVTRGGWDHGTFRIGEHTVPYLNEYMAIDGPSGRVATYPDTIFILRKDNGLPLAVKDAAEGCDVALVKVDATKLPLSSSAVDRVAVGECEDIMGIEFLKYLPERRETPDGGTRAQA</sequence>
<evidence type="ECO:0000259" key="2">
    <source>
        <dbReference type="Pfam" id="PF20906"/>
    </source>
</evidence>
<keyword evidence="4" id="KW-1185">Reference proteome</keyword>
<evidence type="ECO:0000259" key="1">
    <source>
        <dbReference type="Pfam" id="PF06032"/>
    </source>
</evidence>
<dbReference type="EMBL" id="LR134406">
    <property type="protein sequence ID" value="VEH69520.1"/>
    <property type="molecule type" value="Genomic_DNA"/>
</dbReference>
<dbReference type="GeneID" id="64406273"/>
<dbReference type="AlphaFoldDB" id="A0A3S4XXL5"/>
<proteinExistence type="predicted"/>
<dbReference type="Proteomes" id="UP000273044">
    <property type="component" value="Chromosome"/>
</dbReference>
<dbReference type="InterPro" id="IPR048350">
    <property type="entry name" value="S-Me-THD-like_C"/>
</dbReference>
<gene>
    <name evidence="3" type="ORF">NCTC12967_00790</name>
</gene>
<dbReference type="InterPro" id="IPR024071">
    <property type="entry name" value="S-Me-THD_C_sf"/>
</dbReference>
<feature type="domain" description="S-Me-THD N-terminal" evidence="1">
    <location>
        <begin position="8"/>
        <end position="133"/>
    </location>
</feature>
<dbReference type="Gene3D" id="3.40.1610.10">
    <property type="entry name" value="CV3147-like domain"/>
    <property type="match status" value="1"/>
</dbReference>
<dbReference type="InterPro" id="IPR027479">
    <property type="entry name" value="S-Me-THD_N_sf"/>
</dbReference>
<dbReference type="RefSeq" id="WP_061787828.1">
    <property type="nucleotide sequence ID" value="NZ_CAUVFS010000005.1"/>
</dbReference>
<dbReference type="Pfam" id="PF06032">
    <property type="entry name" value="S-Me-THD_N"/>
    <property type="match status" value="1"/>
</dbReference>
<name>A0A3S4XXL5_9ACTN</name>
<dbReference type="InterPro" id="IPR010318">
    <property type="entry name" value="S-Me-THD_N"/>
</dbReference>
<reference evidence="3 4" key="1">
    <citation type="submission" date="2018-12" db="EMBL/GenBank/DDBJ databases">
        <authorList>
            <consortium name="Pathogen Informatics"/>
        </authorList>
    </citation>
    <scope>NUCLEOTIDE SEQUENCE [LARGE SCALE GENOMIC DNA]</scope>
    <source>
        <strain evidence="3 4">NCTC12967</strain>
    </source>
</reference>
<feature type="domain" description="S-Me-THD-like C-terminal" evidence="2">
    <location>
        <begin position="174"/>
        <end position="331"/>
    </location>
</feature>
<dbReference type="PROSITE" id="PS51257">
    <property type="entry name" value="PROKAR_LIPOPROTEIN"/>
    <property type="match status" value="1"/>
</dbReference>